<dbReference type="Gene3D" id="1.10.490.10">
    <property type="entry name" value="Globins"/>
    <property type="match status" value="1"/>
</dbReference>
<dbReference type="PANTHER" id="PTHR47768">
    <property type="entry name" value="GLOBIN RELATED-RELATED"/>
    <property type="match status" value="1"/>
</dbReference>
<organism evidence="3 4">
    <name type="scientific">Trichinella britovi</name>
    <name type="common">Parasitic roundworm</name>
    <dbReference type="NCBI Taxonomy" id="45882"/>
    <lineage>
        <taxon>Eukaryota</taxon>
        <taxon>Metazoa</taxon>
        <taxon>Ecdysozoa</taxon>
        <taxon>Nematoda</taxon>
        <taxon>Enoplea</taxon>
        <taxon>Dorylaimia</taxon>
        <taxon>Trichinellida</taxon>
        <taxon>Trichinellidae</taxon>
        <taxon>Trichinella</taxon>
    </lineage>
</organism>
<dbReference type="STRING" id="45882.A0A0V1CPF8"/>
<accession>A0A0V1CPF8</accession>
<dbReference type="Proteomes" id="UP000054653">
    <property type="component" value="Unassembled WGS sequence"/>
</dbReference>
<dbReference type="InterPro" id="IPR000971">
    <property type="entry name" value="Globin"/>
</dbReference>
<dbReference type="GO" id="GO:0020037">
    <property type="term" value="F:heme binding"/>
    <property type="evidence" value="ECO:0007669"/>
    <property type="project" value="InterPro"/>
</dbReference>
<protein>
    <recommendedName>
        <fullName evidence="2">Globin domain-containing protein</fullName>
    </recommendedName>
</protein>
<comment type="similarity">
    <text evidence="1">Belongs to the globin family.</text>
</comment>
<reference evidence="3 4" key="1">
    <citation type="submission" date="2015-01" db="EMBL/GenBank/DDBJ databases">
        <title>Evolution of Trichinella species and genotypes.</title>
        <authorList>
            <person name="Korhonen P.K."/>
            <person name="Edoardo P."/>
            <person name="Giuseppe L.R."/>
            <person name="Gasser R.B."/>
        </authorList>
    </citation>
    <scope>NUCLEOTIDE SEQUENCE [LARGE SCALE GENOMIC DNA]</scope>
    <source>
        <strain evidence="3">ISS120</strain>
    </source>
</reference>
<sequence>MTTRLSLNGLLASKKAPYQKSRSLEKLYFTIHTLFHLQFSSKFGFQYFPFRKELLLILLIKLSQFGDNKYFLNFYRPFKLHGVVMRKFGSRHFVQWIEYKCRHIMSVCNNANVCKFDIIATTVQLKVNHREQNSKFTDEEVELLARTWKKDDFDWLYRIGTDIYTCVFQLAPELKVFFPYVTECEKKNQSWESSKGFRTQALRFVQILGMAVEKTESRMKDDDSHLHHRLYKLGETHRRFALKGFTPTHWKGFVIAVRVAMRRAVEAMPNLTPAECETAIEAWDKLSRYVVHRMEEGYFGVKLSE</sequence>
<dbReference type="InterPro" id="IPR012292">
    <property type="entry name" value="Globin/Proto"/>
</dbReference>
<dbReference type="AlphaFoldDB" id="A0A0V1CPF8"/>
<keyword evidence="1" id="KW-0408">Iron</keyword>
<evidence type="ECO:0000256" key="1">
    <source>
        <dbReference type="RuleBase" id="RU000356"/>
    </source>
</evidence>
<dbReference type="InterPro" id="IPR009050">
    <property type="entry name" value="Globin-like_sf"/>
</dbReference>
<evidence type="ECO:0000259" key="2">
    <source>
        <dbReference type="PROSITE" id="PS01033"/>
    </source>
</evidence>
<comment type="caution">
    <text evidence="3">The sequence shown here is derived from an EMBL/GenBank/DDBJ whole genome shotgun (WGS) entry which is preliminary data.</text>
</comment>
<keyword evidence="1" id="KW-0813">Transport</keyword>
<evidence type="ECO:0000313" key="4">
    <source>
        <dbReference type="Proteomes" id="UP000054653"/>
    </source>
</evidence>
<keyword evidence="1" id="KW-0561">Oxygen transport</keyword>
<dbReference type="InterPro" id="IPR053341">
    <property type="entry name" value="Oxidative_stress_globin-like"/>
</dbReference>
<proteinExistence type="inferred from homology"/>
<dbReference type="EMBL" id="JYDI01000134">
    <property type="protein sequence ID" value="KRY51094.1"/>
    <property type="molecule type" value="Genomic_DNA"/>
</dbReference>
<dbReference type="InterPro" id="IPR044399">
    <property type="entry name" value="Mb-like_M"/>
</dbReference>
<keyword evidence="1" id="KW-0349">Heme</keyword>
<dbReference type="GO" id="GO:0005344">
    <property type="term" value="F:oxygen carrier activity"/>
    <property type="evidence" value="ECO:0007669"/>
    <property type="project" value="UniProtKB-KW"/>
</dbReference>
<dbReference type="CDD" id="cd01040">
    <property type="entry name" value="Mb-like"/>
    <property type="match status" value="1"/>
</dbReference>
<dbReference type="GO" id="GO:0019825">
    <property type="term" value="F:oxygen binding"/>
    <property type="evidence" value="ECO:0007669"/>
    <property type="project" value="InterPro"/>
</dbReference>
<dbReference type="SUPFAM" id="SSF46458">
    <property type="entry name" value="Globin-like"/>
    <property type="match status" value="1"/>
</dbReference>
<evidence type="ECO:0000313" key="3">
    <source>
        <dbReference type="EMBL" id="KRY51094.1"/>
    </source>
</evidence>
<dbReference type="PROSITE" id="PS01033">
    <property type="entry name" value="GLOBIN"/>
    <property type="match status" value="1"/>
</dbReference>
<gene>
    <name evidence="3" type="ORF">T03_16047</name>
</gene>
<dbReference type="PANTHER" id="PTHR47768:SF1">
    <property type="entry name" value="GLOBIN FAMILY PROFILE DOMAIN-CONTAINING PROTEIN"/>
    <property type="match status" value="1"/>
</dbReference>
<keyword evidence="1" id="KW-0479">Metal-binding</keyword>
<keyword evidence="4" id="KW-1185">Reference proteome</keyword>
<feature type="domain" description="Globin" evidence="2">
    <location>
        <begin position="135"/>
        <end position="299"/>
    </location>
</feature>
<dbReference type="Pfam" id="PF00042">
    <property type="entry name" value="Globin"/>
    <property type="match status" value="1"/>
</dbReference>
<name>A0A0V1CPF8_TRIBR</name>